<dbReference type="Proteomes" id="UP000509459">
    <property type="component" value="Chromosome"/>
</dbReference>
<keyword evidence="1" id="KW-0547">Nucleotide-binding</keyword>
<dbReference type="RefSeq" id="WP_002894556.1">
    <property type="nucleotide sequence ID" value="NZ_CP054570.1"/>
</dbReference>
<evidence type="ECO:0000313" key="1">
    <source>
        <dbReference type="EMBL" id="QKQ43300.1"/>
    </source>
</evidence>
<gene>
    <name evidence="1" type="ORF">FOC72_01755</name>
</gene>
<keyword evidence="1" id="KW-0067">ATP-binding</keyword>
<reference evidence="1 2" key="1">
    <citation type="submission" date="2020-05" db="EMBL/GenBank/DDBJ databases">
        <title>FDA dAtabase for Regulatory Grade micrObial Sequences (FDA-ARGOS): Supporting development and validation of Infectious Disease Dx tests.</title>
        <authorList>
            <person name="Bojja K."/>
            <person name="Kessler A."/>
            <person name="Tallon L."/>
            <person name="Sadzewicz L."/>
            <person name="Zhao X."/>
            <person name="Vavikolanu K."/>
            <person name="Mehta A."/>
            <person name="Aluvathingal J."/>
            <person name="Nadendla S."/>
            <person name="Myers T."/>
            <person name="Yan Y."/>
            <person name="Sichtig H."/>
        </authorList>
    </citation>
    <scope>NUCLEOTIDE SEQUENCE [LARGE SCALE GENOMIC DNA]</scope>
    <source>
        <strain evidence="1 2">FDAARGOS_770</strain>
    </source>
</reference>
<dbReference type="REBASE" id="396339">
    <property type="entry name" value="Ssa770ORF1750P"/>
</dbReference>
<accession>A0A859EM87</accession>
<protein>
    <submittedName>
        <fullName evidence="1">ATP-binding protein</fullName>
    </submittedName>
</protein>
<organism evidence="1 2">
    <name type="scientific">Streptococcus sanguinis</name>
    <dbReference type="NCBI Taxonomy" id="1305"/>
    <lineage>
        <taxon>Bacteria</taxon>
        <taxon>Bacillati</taxon>
        <taxon>Bacillota</taxon>
        <taxon>Bacilli</taxon>
        <taxon>Lactobacillales</taxon>
        <taxon>Streptococcaceae</taxon>
        <taxon>Streptococcus</taxon>
    </lineage>
</organism>
<dbReference type="InterPro" id="IPR036890">
    <property type="entry name" value="HATPase_C_sf"/>
</dbReference>
<name>A0A859EM87_STRSA</name>
<proteinExistence type="predicted"/>
<dbReference type="AlphaFoldDB" id="A0A859EM87"/>
<dbReference type="Pfam" id="PF13589">
    <property type="entry name" value="HATPase_c_3"/>
    <property type="match status" value="1"/>
</dbReference>
<dbReference type="Gene3D" id="3.30.565.10">
    <property type="entry name" value="Histidine kinase-like ATPase, C-terminal domain"/>
    <property type="match status" value="1"/>
</dbReference>
<dbReference type="EMBL" id="CP054570">
    <property type="protein sequence ID" value="QKQ43300.1"/>
    <property type="molecule type" value="Genomic_DNA"/>
</dbReference>
<dbReference type="SUPFAM" id="SSF55874">
    <property type="entry name" value="ATPase domain of HSP90 chaperone/DNA topoisomerase II/histidine kinase"/>
    <property type="match status" value="1"/>
</dbReference>
<evidence type="ECO:0000313" key="2">
    <source>
        <dbReference type="Proteomes" id="UP000509459"/>
    </source>
</evidence>
<sequence length="676" mass="77723">MSSLKFSIANNAVTHLGRNLYSTTPPALAELVANSYDAYATRVDIHLSDDSISIVDNGKGLSFEELENKYAIIGSEKQMETPFNGLSERKPMGKKGIGKLAAFSLGDEYTVYSKNSGSKKWINFTLKYRDMISSDSYEANIEQVDLPSEFSKYESYSSGFIVKITNTRRKVTNATINNIKTQLSRRFYIDQIKMNFDLYINNTKLELDSNSYYGKIEYLFYFGDFSTEGLEHKFPNLKYFEEYNKNNDIKNYFLDTKISGWIGTATTPKDLKNEDSASFANIIVLANGKIADEDILKSKANARIANSYIVGEIKADDFIDGLNDPITSSRQGLDDSIPQVEELINNLDTIRDYVIEQWGYKRREGMVDNLPKRIKENQSYKDWLASLSKNQKDINNKLLELLSTRLDDDTDLDEKAVDSMITSIAGVINNLEGDDLIKTFDSELNIEVKLDLLIQLIQNIAKSEDLNHASLIKRRLSAIDELEHLMSQTDAKEKLFEEHLSDNPWLINPYWNIDRNNPTETDYLKNQEYFNLDKGNNEFKRNFLDISIRVAEEKYPIIIELKKNTPDGYAKVNFNMIIEQITNYRRAMKQHIPSLGSVEEQEIKVIFILSEDTGIVGTNNKIQFTKIELEMLEISNIEILKYNEILERSRKMYREHLTYQTEAKLLPNLDTEIDSI</sequence>
<dbReference type="GO" id="GO:0005524">
    <property type="term" value="F:ATP binding"/>
    <property type="evidence" value="ECO:0007669"/>
    <property type="project" value="UniProtKB-KW"/>
</dbReference>